<proteinExistence type="predicted"/>
<feature type="non-terminal residue" evidence="4">
    <location>
        <position position="1"/>
    </location>
</feature>
<dbReference type="InterPro" id="IPR004044">
    <property type="entry name" value="KH_dom_type_2"/>
</dbReference>
<accession>A0A643CFI1</accession>
<evidence type="ECO:0000313" key="4">
    <source>
        <dbReference type="EMBL" id="KAB0398991.1"/>
    </source>
</evidence>
<dbReference type="EMBL" id="SGJD01001642">
    <property type="protein sequence ID" value="KAB0398991.1"/>
    <property type="molecule type" value="Genomic_DNA"/>
</dbReference>
<name>A0A643CFI1_BALPH</name>
<protein>
    <recommendedName>
        <fullName evidence="3">KH type-2 domain-containing protein</fullName>
    </recommendedName>
</protein>
<reference evidence="4 5" key="1">
    <citation type="journal article" date="2019" name="PLoS ONE">
        <title>Genomic analyses reveal an absence of contemporary introgressive admixture between fin whales and blue whales, despite known hybrids.</title>
        <authorList>
            <person name="Westbury M.V."/>
            <person name="Petersen B."/>
            <person name="Lorenzen E.D."/>
        </authorList>
    </citation>
    <scope>NUCLEOTIDE SEQUENCE [LARGE SCALE GENOMIC DNA]</scope>
    <source>
        <strain evidence="4">FinWhale-01</strain>
    </source>
</reference>
<dbReference type="PANTHER" id="PTHR42698">
    <property type="entry name" value="GTPASE ERA"/>
    <property type="match status" value="1"/>
</dbReference>
<comment type="subcellular location">
    <subcellularLocation>
        <location evidence="1">Mitochondrion inner membrane</location>
        <topology evidence="1">Peripheral membrane protein</topology>
    </subcellularLocation>
</comment>
<evidence type="ECO:0000313" key="5">
    <source>
        <dbReference type="Proteomes" id="UP000437017"/>
    </source>
</evidence>
<evidence type="ECO:0000256" key="1">
    <source>
        <dbReference type="ARBA" id="ARBA00004637"/>
    </source>
</evidence>
<dbReference type="SUPFAM" id="SSF54814">
    <property type="entry name" value="Prokaryotic type KH domain (KH-domain type II)"/>
    <property type="match status" value="1"/>
</dbReference>
<dbReference type="Gene3D" id="3.30.300.20">
    <property type="match status" value="1"/>
</dbReference>
<sequence length="67" mass="7697">KTVMWEEGPNGKLMIEQKLLVPKESHMRILIGPKGHLISQMAQEVGRDLMNIFLCEVQLRLSVKLLK</sequence>
<dbReference type="GO" id="GO:0005759">
    <property type="term" value="C:mitochondrial matrix"/>
    <property type="evidence" value="ECO:0007669"/>
    <property type="project" value="TreeGrafter"/>
</dbReference>
<dbReference type="GO" id="GO:0019843">
    <property type="term" value="F:rRNA binding"/>
    <property type="evidence" value="ECO:0007669"/>
    <property type="project" value="TreeGrafter"/>
</dbReference>
<dbReference type="GO" id="GO:0000028">
    <property type="term" value="P:ribosomal small subunit assembly"/>
    <property type="evidence" value="ECO:0007669"/>
    <property type="project" value="TreeGrafter"/>
</dbReference>
<dbReference type="InterPro" id="IPR015946">
    <property type="entry name" value="KH_dom-like_a/b"/>
</dbReference>
<keyword evidence="5" id="KW-1185">Reference proteome</keyword>
<dbReference type="GO" id="GO:0005525">
    <property type="term" value="F:GTP binding"/>
    <property type="evidence" value="ECO:0007669"/>
    <property type="project" value="InterPro"/>
</dbReference>
<feature type="domain" description="KH type-2" evidence="3">
    <location>
        <begin position="8"/>
        <end position="64"/>
    </location>
</feature>
<dbReference type="Pfam" id="PF07650">
    <property type="entry name" value="KH_2"/>
    <property type="match status" value="1"/>
</dbReference>
<comment type="caution">
    <text evidence="4">The sequence shown here is derived from an EMBL/GenBank/DDBJ whole genome shotgun (WGS) entry which is preliminary data.</text>
</comment>
<dbReference type="InterPro" id="IPR005662">
    <property type="entry name" value="GTPase_Era-like"/>
</dbReference>
<dbReference type="CDD" id="cd22534">
    <property type="entry name" value="KH-II_Era"/>
    <property type="match status" value="1"/>
</dbReference>
<keyword evidence="2" id="KW-0694">RNA-binding</keyword>
<dbReference type="Proteomes" id="UP000437017">
    <property type="component" value="Unassembled WGS sequence"/>
</dbReference>
<dbReference type="GO" id="GO:0043024">
    <property type="term" value="F:ribosomal small subunit binding"/>
    <property type="evidence" value="ECO:0007669"/>
    <property type="project" value="TreeGrafter"/>
</dbReference>
<dbReference type="InterPro" id="IPR009019">
    <property type="entry name" value="KH_sf_prok-type"/>
</dbReference>
<evidence type="ECO:0000259" key="3">
    <source>
        <dbReference type="Pfam" id="PF07650"/>
    </source>
</evidence>
<evidence type="ECO:0000256" key="2">
    <source>
        <dbReference type="ARBA" id="ARBA00022884"/>
    </source>
</evidence>
<dbReference type="OrthoDB" id="8954335at2759"/>
<gene>
    <name evidence="4" type="ORF">E2I00_013229</name>
</gene>
<organism evidence="4 5">
    <name type="scientific">Balaenoptera physalus</name>
    <name type="common">Fin whale</name>
    <name type="synonym">Balaena physalus</name>
    <dbReference type="NCBI Taxonomy" id="9770"/>
    <lineage>
        <taxon>Eukaryota</taxon>
        <taxon>Metazoa</taxon>
        <taxon>Chordata</taxon>
        <taxon>Craniata</taxon>
        <taxon>Vertebrata</taxon>
        <taxon>Euteleostomi</taxon>
        <taxon>Mammalia</taxon>
        <taxon>Eutheria</taxon>
        <taxon>Laurasiatheria</taxon>
        <taxon>Artiodactyla</taxon>
        <taxon>Whippomorpha</taxon>
        <taxon>Cetacea</taxon>
        <taxon>Mysticeti</taxon>
        <taxon>Balaenopteridae</taxon>
        <taxon>Balaenoptera</taxon>
    </lineage>
</organism>
<dbReference type="GO" id="GO:0005743">
    <property type="term" value="C:mitochondrial inner membrane"/>
    <property type="evidence" value="ECO:0007669"/>
    <property type="project" value="UniProtKB-SubCell"/>
</dbReference>
<dbReference type="PANTHER" id="PTHR42698:SF1">
    <property type="entry name" value="GTPASE ERA, MITOCHONDRIAL"/>
    <property type="match status" value="1"/>
</dbReference>
<dbReference type="AlphaFoldDB" id="A0A643CFI1"/>